<organism evidence="2 3">
    <name type="scientific">Spodoptera frugiperda</name>
    <name type="common">Fall armyworm</name>
    <dbReference type="NCBI Taxonomy" id="7108"/>
    <lineage>
        <taxon>Eukaryota</taxon>
        <taxon>Metazoa</taxon>
        <taxon>Ecdysozoa</taxon>
        <taxon>Arthropoda</taxon>
        <taxon>Hexapoda</taxon>
        <taxon>Insecta</taxon>
        <taxon>Pterygota</taxon>
        <taxon>Neoptera</taxon>
        <taxon>Endopterygota</taxon>
        <taxon>Lepidoptera</taxon>
        <taxon>Glossata</taxon>
        <taxon>Ditrysia</taxon>
        <taxon>Noctuoidea</taxon>
        <taxon>Noctuidae</taxon>
        <taxon>Amphipyrinae</taxon>
        <taxon>Spodoptera</taxon>
    </lineage>
</organism>
<protein>
    <submittedName>
        <fullName evidence="3">Uncharacterized protein LOC118276236</fullName>
    </submittedName>
</protein>
<dbReference type="AlphaFoldDB" id="A0A9R0DF06"/>
<keyword evidence="1" id="KW-0472">Membrane</keyword>
<dbReference type="GeneID" id="118276236"/>
<sequence length="290" mass="33908">MLFGSSEALMSCDSDHHFELLTRDRNKCTLIADIIVLQCVCVWVGAATILSCVWTPEYSTRDYDKLARIMYLYDSEACGYQLKKAKMISNLQISNETYDLDVLPIKWQPAITTVSTRLSAKTRKYIELSLTFHVLWFFLAIAFRVIMKNNSDIRALKFALDIFFYSCVIIVGFDFSMAIVYVTHIKQSLTKGMILRYSGWNIDLKLDSYDNFAGWLPILASVCWLRGIVFFMINVYFCKVIRIILKKIRRKEFRKKWPVDQYNPFPEPRQLESDDNKILVYRLGEQNPQI</sequence>
<dbReference type="Proteomes" id="UP000829999">
    <property type="component" value="Chromosome 31"/>
</dbReference>
<accession>A0A9R0DF06</accession>
<feature type="transmembrane region" description="Helical" evidence="1">
    <location>
        <begin position="125"/>
        <end position="146"/>
    </location>
</feature>
<evidence type="ECO:0000313" key="2">
    <source>
        <dbReference type="Proteomes" id="UP000829999"/>
    </source>
</evidence>
<keyword evidence="1" id="KW-1133">Transmembrane helix</keyword>
<gene>
    <name evidence="3" type="primary">LOC118276236</name>
</gene>
<feature type="transmembrane region" description="Helical" evidence="1">
    <location>
        <begin position="215"/>
        <end position="245"/>
    </location>
</feature>
<dbReference type="OrthoDB" id="7361290at2759"/>
<name>A0A9R0DF06_SPOFR</name>
<dbReference type="RefSeq" id="XP_035450371.1">
    <property type="nucleotide sequence ID" value="XM_035594478.2"/>
</dbReference>
<evidence type="ECO:0000256" key="1">
    <source>
        <dbReference type="SAM" id="Phobius"/>
    </source>
</evidence>
<feature type="transmembrane region" description="Helical" evidence="1">
    <location>
        <begin position="158"/>
        <end position="182"/>
    </location>
</feature>
<proteinExistence type="predicted"/>
<feature type="transmembrane region" description="Helical" evidence="1">
    <location>
        <begin position="30"/>
        <end position="56"/>
    </location>
</feature>
<keyword evidence="2" id="KW-1185">Reference proteome</keyword>
<evidence type="ECO:0000313" key="3">
    <source>
        <dbReference type="RefSeq" id="XP_035450371.1"/>
    </source>
</evidence>
<reference evidence="3" key="1">
    <citation type="submission" date="2025-08" db="UniProtKB">
        <authorList>
            <consortium name="RefSeq"/>
        </authorList>
    </citation>
    <scope>IDENTIFICATION</scope>
    <source>
        <tissue evidence="3">Whole larval tissue</tissue>
    </source>
</reference>
<keyword evidence="1" id="KW-0812">Transmembrane</keyword>